<comment type="catalytic activity">
    <reaction evidence="12">
        <text>ADP(in) + ATP(out) = ADP(out) + ATP(in)</text>
        <dbReference type="Rhea" id="RHEA:34999"/>
        <dbReference type="ChEBI" id="CHEBI:30616"/>
        <dbReference type="ChEBI" id="CHEBI:456216"/>
    </reaction>
    <physiologicalReaction direction="left-to-right" evidence="12">
        <dbReference type="Rhea" id="RHEA:35000"/>
    </physiologicalReaction>
</comment>
<keyword evidence="5" id="KW-0050">Antiport</keyword>
<reference evidence="17" key="1">
    <citation type="submission" date="2019-08" db="EMBL/GenBank/DDBJ databases">
        <title>The improved chromosome-level genome for the pearl oyster Pinctada fucata martensii using PacBio sequencing and Hi-C.</title>
        <authorList>
            <person name="Zheng Z."/>
        </authorList>
    </citation>
    <scope>NUCLEOTIDE SEQUENCE</scope>
    <source>
        <strain evidence="17">ZZ-2019</strain>
        <tissue evidence="17">Adductor muscle</tissue>
    </source>
</reference>
<accession>A0AA89BZF1</accession>
<comment type="subunit">
    <text evidence="3 16">Monomer.</text>
</comment>
<keyword evidence="10" id="KW-0496">Mitochondrion</keyword>
<feature type="repeat" description="Solcar" evidence="14">
    <location>
        <begin position="11"/>
        <end position="104"/>
    </location>
</feature>
<evidence type="ECO:0000256" key="1">
    <source>
        <dbReference type="ARBA" id="ARBA00004448"/>
    </source>
</evidence>
<feature type="repeat" description="Solcar" evidence="14">
    <location>
        <begin position="111"/>
        <end position="205"/>
    </location>
</feature>
<dbReference type="PANTHER" id="PTHR45635">
    <property type="entry name" value="ADP,ATP CARRIER PROTEIN 1-RELATED-RELATED"/>
    <property type="match status" value="1"/>
</dbReference>
<dbReference type="Pfam" id="PF00153">
    <property type="entry name" value="Mito_carr"/>
    <property type="match status" value="3"/>
</dbReference>
<evidence type="ECO:0000256" key="6">
    <source>
        <dbReference type="ARBA" id="ARBA00022692"/>
    </source>
</evidence>
<dbReference type="InterPro" id="IPR023395">
    <property type="entry name" value="MCP_dom_sf"/>
</dbReference>
<protein>
    <recommendedName>
        <fullName evidence="16">ADP/ATP translocase</fullName>
    </recommendedName>
    <alternativeName>
        <fullName evidence="16">ADP,ATP carrier protein</fullName>
    </alternativeName>
</protein>
<evidence type="ECO:0000256" key="12">
    <source>
        <dbReference type="ARBA" id="ARBA00024143"/>
    </source>
</evidence>
<evidence type="ECO:0000313" key="17">
    <source>
        <dbReference type="EMBL" id="KAK3093357.1"/>
    </source>
</evidence>
<evidence type="ECO:0000256" key="9">
    <source>
        <dbReference type="ARBA" id="ARBA00022989"/>
    </source>
</evidence>
<dbReference type="PANTHER" id="PTHR45635:SF14">
    <property type="entry name" value="ADP_ATP TRANSLOCASE"/>
    <property type="match status" value="1"/>
</dbReference>
<evidence type="ECO:0000256" key="2">
    <source>
        <dbReference type="ARBA" id="ARBA00006375"/>
    </source>
</evidence>
<comment type="similarity">
    <text evidence="2 15">Belongs to the mitochondrial carrier (TC 2.A.29) family.</text>
</comment>
<sequence length="308" mass="34244">MSGTSKRGRLFGLVENMLVAGASGIAVKVADAPFERIKLLLQSQREIITAGRMTDPYKGIRDCIVRTYRTEGFLSFWRGNLIACIGVIPQHALMVCLLLKFEKFQLFSGSDSIYTKIAMGGAASCISLLIMYPLSYCRNRLANDVILTDSKGEQQRQFRGIIDVYRKTRASDGIVGIYRGFFVSCLGTIVYRSFYYAFYDTLKGGIVNSQSMSSVVSSVTVGVASALLAGLVAYPFDTIRVRMQMRSIEPTKYKGSLQCGFQILRNEGFRPLMSGAMAFILKGICGGAIHVCFDIFRLQYTKWRANDK</sequence>
<dbReference type="SUPFAM" id="SSF103506">
    <property type="entry name" value="Mitochondrial carrier"/>
    <property type="match status" value="1"/>
</dbReference>
<evidence type="ECO:0000256" key="5">
    <source>
        <dbReference type="ARBA" id="ARBA00022449"/>
    </source>
</evidence>
<evidence type="ECO:0000256" key="4">
    <source>
        <dbReference type="ARBA" id="ARBA00022448"/>
    </source>
</evidence>
<dbReference type="InterPro" id="IPR002113">
    <property type="entry name" value="ADT_euk_type"/>
</dbReference>
<dbReference type="InterPro" id="IPR002067">
    <property type="entry name" value="MCP"/>
</dbReference>
<evidence type="ECO:0000313" key="18">
    <source>
        <dbReference type="Proteomes" id="UP001186944"/>
    </source>
</evidence>
<comment type="subcellular location">
    <subcellularLocation>
        <location evidence="16">Membrane</location>
        <topology evidence="16">Multi-pass membrane protein</topology>
    </subcellularLocation>
    <subcellularLocation>
        <location evidence="1">Mitochondrion inner membrane</location>
        <topology evidence="1">Multi-pass membrane protein</topology>
    </subcellularLocation>
</comment>
<evidence type="ECO:0000256" key="11">
    <source>
        <dbReference type="ARBA" id="ARBA00023136"/>
    </source>
</evidence>
<gene>
    <name evidence="17" type="ORF">FSP39_014477</name>
</gene>
<feature type="repeat" description="Solcar" evidence="14">
    <location>
        <begin position="213"/>
        <end position="299"/>
    </location>
</feature>
<dbReference type="PROSITE" id="PS50920">
    <property type="entry name" value="SOLCAR"/>
    <property type="match status" value="3"/>
</dbReference>
<proteinExistence type="inferred from homology"/>
<keyword evidence="9 16" id="KW-1133">Transmembrane helix</keyword>
<feature type="transmembrane region" description="Helical" evidence="16">
    <location>
        <begin position="215"/>
        <end position="236"/>
    </location>
</feature>
<dbReference type="GO" id="GO:0005471">
    <property type="term" value="F:ATP:ADP antiporter activity"/>
    <property type="evidence" value="ECO:0007669"/>
    <property type="project" value="UniProtKB-UniRule"/>
</dbReference>
<keyword evidence="7" id="KW-0677">Repeat</keyword>
<comment type="caution">
    <text evidence="17">The sequence shown here is derived from an EMBL/GenBank/DDBJ whole genome shotgun (WGS) entry which is preliminary data.</text>
</comment>
<keyword evidence="8" id="KW-0999">Mitochondrion inner membrane</keyword>
<evidence type="ECO:0000256" key="14">
    <source>
        <dbReference type="PROSITE-ProRule" id="PRU00282"/>
    </source>
</evidence>
<evidence type="ECO:0000256" key="13">
    <source>
        <dbReference type="ARBA" id="ARBA00045250"/>
    </source>
</evidence>
<keyword evidence="11 14" id="KW-0472">Membrane</keyword>
<feature type="transmembrane region" description="Helical" evidence="16">
    <location>
        <begin position="113"/>
        <end position="132"/>
    </location>
</feature>
<dbReference type="InterPro" id="IPR018108">
    <property type="entry name" value="MCP_transmembrane"/>
</dbReference>
<evidence type="ECO:0000256" key="8">
    <source>
        <dbReference type="ARBA" id="ARBA00022792"/>
    </source>
</evidence>
<evidence type="ECO:0000256" key="10">
    <source>
        <dbReference type="ARBA" id="ARBA00023128"/>
    </source>
</evidence>
<keyword evidence="4 15" id="KW-0813">Transport</keyword>
<feature type="transmembrane region" description="Helical" evidence="16">
    <location>
        <begin position="176"/>
        <end position="195"/>
    </location>
</feature>
<dbReference type="PRINTS" id="PR00926">
    <property type="entry name" value="MITOCARRIER"/>
</dbReference>
<evidence type="ECO:0000256" key="15">
    <source>
        <dbReference type="RuleBase" id="RU000488"/>
    </source>
</evidence>
<dbReference type="Gene3D" id="1.50.40.10">
    <property type="entry name" value="Mitochondrial carrier domain"/>
    <property type="match status" value="1"/>
</dbReference>
<keyword evidence="6 14" id="KW-0812">Transmembrane</keyword>
<organism evidence="17 18">
    <name type="scientific">Pinctada imbricata</name>
    <name type="common">Atlantic pearl-oyster</name>
    <name type="synonym">Pinctada martensii</name>
    <dbReference type="NCBI Taxonomy" id="66713"/>
    <lineage>
        <taxon>Eukaryota</taxon>
        <taxon>Metazoa</taxon>
        <taxon>Spiralia</taxon>
        <taxon>Lophotrochozoa</taxon>
        <taxon>Mollusca</taxon>
        <taxon>Bivalvia</taxon>
        <taxon>Autobranchia</taxon>
        <taxon>Pteriomorphia</taxon>
        <taxon>Pterioida</taxon>
        <taxon>Pterioidea</taxon>
        <taxon>Pteriidae</taxon>
        <taxon>Pinctada</taxon>
    </lineage>
</organism>
<dbReference type="GO" id="GO:0140021">
    <property type="term" value="P:mitochondrial ADP transmembrane transport"/>
    <property type="evidence" value="ECO:0007669"/>
    <property type="project" value="InterPro"/>
</dbReference>
<comment type="function">
    <text evidence="13">ADP:ATP antiporter that mediates import of ADP into the mitochondrial matrix for ATP synthesis, and export of ATP out to fuel the cell. Cycles between the cytoplasmic-open state (c-state) and the matrix-open state (m-state): operates by the alternating access mechanism with a single substrate-binding site intermittently exposed to either the cytosolic (c-state) or matrix (m-state) side of the inner mitochondrial membrane.</text>
</comment>
<dbReference type="GO" id="GO:1990544">
    <property type="term" value="P:mitochondrial ATP transmembrane transport"/>
    <property type="evidence" value="ECO:0007669"/>
    <property type="project" value="InterPro"/>
</dbReference>
<dbReference type="AlphaFoldDB" id="A0AA89BZF1"/>
<evidence type="ECO:0000256" key="7">
    <source>
        <dbReference type="ARBA" id="ARBA00022737"/>
    </source>
</evidence>
<name>A0AA89BZF1_PINIB</name>
<comment type="function">
    <text evidence="16">Catalyzes the exchange of ADP and ATP across the membrane.</text>
</comment>
<dbReference type="EMBL" id="VSWD01000009">
    <property type="protein sequence ID" value="KAK3093357.1"/>
    <property type="molecule type" value="Genomic_DNA"/>
</dbReference>
<evidence type="ECO:0000256" key="3">
    <source>
        <dbReference type="ARBA" id="ARBA00011245"/>
    </source>
</evidence>
<feature type="transmembrane region" description="Helical" evidence="16">
    <location>
        <begin position="79"/>
        <end position="101"/>
    </location>
</feature>
<dbReference type="PRINTS" id="PR00927">
    <property type="entry name" value="ADPTRNSLCASE"/>
</dbReference>
<dbReference type="GO" id="GO:1901029">
    <property type="term" value="P:negative regulation of mitochondrial outer membrane permeabilization involved in apoptotic signaling pathway"/>
    <property type="evidence" value="ECO:0007669"/>
    <property type="project" value="TreeGrafter"/>
</dbReference>
<comment type="caution">
    <text evidence="16">Lacks conserved residue(s) required for the propagation of feature annotation.</text>
</comment>
<dbReference type="GO" id="GO:0005743">
    <property type="term" value="C:mitochondrial inner membrane"/>
    <property type="evidence" value="ECO:0007669"/>
    <property type="project" value="UniProtKB-SubCell"/>
</dbReference>
<keyword evidence="18" id="KW-1185">Reference proteome</keyword>
<evidence type="ECO:0000256" key="16">
    <source>
        <dbReference type="RuleBase" id="RU368008"/>
    </source>
</evidence>
<dbReference type="Proteomes" id="UP001186944">
    <property type="component" value="Unassembled WGS sequence"/>
</dbReference>